<accession>V6LFC0</accession>
<sequence>MDNTARMEFPHCARKGLIRPANAEILQAVPPAITLILHVRHVFPLRWMPRTPPRTAPMVAAWEALLAGATHWWAWKRQPGLHAAQQRSSQDRHPSGQAAHWPVVVWRKPTSHSLQESPLWTLQLAIPPGGWWRRGGFTELSTLSQ</sequence>
<gene>
    <name evidence="1" type="ORF">SS50377_18039</name>
</gene>
<protein>
    <submittedName>
        <fullName evidence="1">Uncharacterized protein</fullName>
    </submittedName>
</protein>
<proteinExistence type="predicted"/>
<evidence type="ECO:0000313" key="1">
    <source>
        <dbReference type="EMBL" id="EST42396.1"/>
    </source>
</evidence>
<name>V6LFC0_9EUKA</name>
<reference evidence="1" key="1">
    <citation type="journal article" date="2014" name="PLoS Genet.">
        <title>The Genome of Spironucleus salmonicida Highlights a Fish Pathogen Adapted to Fluctuating Environments.</title>
        <authorList>
            <person name="Xu F."/>
            <person name="Jerlstrom-Hultqvist J."/>
            <person name="Einarsson E."/>
            <person name="Astvaldsson A."/>
            <person name="Svard S.G."/>
            <person name="Andersson J.O."/>
        </authorList>
    </citation>
    <scope>NUCLEOTIDE SEQUENCE</scope>
</reference>
<organism evidence="1">
    <name type="scientific">Spironucleus salmonicida</name>
    <dbReference type="NCBI Taxonomy" id="348837"/>
    <lineage>
        <taxon>Eukaryota</taxon>
        <taxon>Metamonada</taxon>
        <taxon>Diplomonadida</taxon>
        <taxon>Hexamitidae</taxon>
        <taxon>Hexamitinae</taxon>
        <taxon>Spironucleus</taxon>
    </lineage>
</organism>
<dbReference type="EMBL" id="KI546161">
    <property type="protein sequence ID" value="EST42396.1"/>
    <property type="molecule type" value="Genomic_DNA"/>
</dbReference>
<dbReference type="AlphaFoldDB" id="V6LFC0"/>